<organism evidence="2 3">
    <name type="scientific">Deinococcus arboris</name>
    <dbReference type="NCBI Taxonomy" id="2682977"/>
    <lineage>
        <taxon>Bacteria</taxon>
        <taxon>Thermotogati</taxon>
        <taxon>Deinococcota</taxon>
        <taxon>Deinococci</taxon>
        <taxon>Deinococcales</taxon>
        <taxon>Deinococcaceae</taxon>
        <taxon>Deinococcus</taxon>
    </lineage>
</organism>
<reference evidence="2 3" key="1">
    <citation type="submission" date="2019-12" db="EMBL/GenBank/DDBJ databases">
        <title>Deinococcus sp. HMF7620 Genome sequencing and assembly.</title>
        <authorList>
            <person name="Kang H."/>
            <person name="Kim H."/>
            <person name="Joh K."/>
        </authorList>
    </citation>
    <scope>NUCLEOTIDE SEQUENCE [LARGE SCALE GENOMIC DNA]</scope>
    <source>
        <strain evidence="2 3">HMF7620</strain>
    </source>
</reference>
<dbReference type="EMBL" id="WQLB01000005">
    <property type="protein sequence ID" value="MVN86289.1"/>
    <property type="molecule type" value="Genomic_DNA"/>
</dbReference>
<proteinExistence type="predicted"/>
<keyword evidence="3" id="KW-1185">Reference proteome</keyword>
<protein>
    <submittedName>
        <fullName evidence="2">Uncharacterized protein</fullName>
    </submittedName>
</protein>
<dbReference type="Proteomes" id="UP000483286">
    <property type="component" value="Unassembled WGS sequence"/>
</dbReference>
<dbReference type="AlphaFoldDB" id="A0A7C9HQM7"/>
<evidence type="ECO:0000313" key="3">
    <source>
        <dbReference type="Proteomes" id="UP000483286"/>
    </source>
</evidence>
<accession>A0A7C9HQM7</accession>
<sequence>MLLLAAALFFSVTFPGGTAVQVPLRDPGPDDLFTDTRPTVAFNRTRTAAVVQRCVLGPVNADWCDLFLVKATGDLQAL</sequence>
<feature type="signal peptide" evidence="1">
    <location>
        <begin position="1"/>
        <end position="19"/>
    </location>
</feature>
<evidence type="ECO:0000313" key="2">
    <source>
        <dbReference type="EMBL" id="MVN86289.1"/>
    </source>
</evidence>
<comment type="caution">
    <text evidence="2">The sequence shown here is derived from an EMBL/GenBank/DDBJ whole genome shotgun (WGS) entry which is preliminary data.</text>
</comment>
<evidence type="ECO:0000256" key="1">
    <source>
        <dbReference type="SAM" id="SignalP"/>
    </source>
</evidence>
<dbReference type="RefSeq" id="WP_157458334.1">
    <property type="nucleotide sequence ID" value="NZ_WQLB01000005.1"/>
</dbReference>
<gene>
    <name evidence="2" type="ORF">GO986_05875</name>
</gene>
<name>A0A7C9HQM7_9DEIO</name>
<feature type="chain" id="PRO_5028892325" evidence="1">
    <location>
        <begin position="20"/>
        <end position="78"/>
    </location>
</feature>
<keyword evidence="1" id="KW-0732">Signal</keyword>